<feature type="region of interest" description="Disordered" evidence="11">
    <location>
        <begin position="23"/>
        <end position="53"/>
    </location>
</feature>
<name>A0A2P2JZ74_RHIMU</name>
<keyword evidence="6 12" id="KW-1133">Transmembrane helix</keyword>
<feature type="compositionally biased region" description="Polar residues" evidence="11">
    <location>
        <begin position="1168"/>
        <end position="1189"/>
    </location>
</feature>
<protein>
    <submittedName>
        <fullName evidence="13">Uncharacterized protein MANES_05G129900</fullName>
    </submittedName>
</protein>
<keyword evidence="8 12" id="KW-0472">Membrane</keyword>
<evidence type="ECO:0000256" key="11">
    <source>
        <dbReference type="SAM" id="MobiDB-lite"/>
    </source>
</evidence>
<dbReference type="PANTHER" id="PTHR32219">
    <property type="entry name" value="RNA-BINDING PROTEIN YLMH-RELATED"/>
    <property type="match status" value="1"/>
</dbReference>
<comment type="similarity">
    <text evidence="9">Belongs to the plant Proton pump-interactor protein family.</text>
</comment>
<keyword evidence="3" id="KW-1003">Cell membrane</keyword>
<proteinExistence type="inferred from homology"/>
<dbReference type="GO" id="GO:0005789">
    <property type="term" value="C:endoplasmic reticulum membrane"/>
    <property type="evidence" value="ECO:0007669"/>
    <property type="project" value="UniProtKB-SubCell"/>
</dbReference>
<evidence type="ECO:0000256" key="12">
    <source>
        <dbReference type="SAM" id="Phobius"/>
    </source>
</evidence>
<feature type="region of interest" description="Disordered" evidence="11">
    <location>
        <begin position="1127"/>
        <end position="1228"/>
    </location>
</feature>
<evidence type="ECO:0000256" key="2">
    <source>
        <dbReference type="ARBA" id="ARBA00004389"/>
    </source>
</evidence>
<sequence length="1267" mass="139550">MSTNKDDLAKDCNGNIEEANANYDAHANVNGNRKEDDDNGDGNGLDVSANGNGVVVDDPSVNIVDLSDESRPLVLDVKEIGNEVGDDSKADQNKIREGKCCANDGNAPSEHARQAVGKLNGVLSVIDSEAHCHVNDGEDRGKFNSTNYTQSTQDSQHYVSWADECEPELLPDNVWKAKGSEEGSTEPIAKLEETLVSNSAADHEPNESINCVDKVDGESNLGSVPMTTNQDLLVAEIPDSVHSDVVFYQEKEVGEMTSDSHVEGPLRSAMVDLGQNMQMNSYPVTVDVKRQEVEAVDPTASNEHGDSLPSGHAQDSVTETVLVDDLVAANQNIPEQKNFPGKAQISTIFDAGKDKNYTSARNDDASGDPTDGIFVAEAQLKGEIVNCHITHEEGQSLHSGHAQESASCTSHVNGPIQDCQNTSEQDGSSEIAKTLTSTVIQKSAPADSDESYPVATLSGAITEPDIGTEESQLVGENMLHNTTMKPGIKTFAISDMESTSTHPVDGTKVEVGDNNSHAVSDLTNCLAYNGKQDAETVSAFIVSQEKVSASPAGGTGIGFEALNDIPEKAASIAVSVDCPDEKISLRDSVENKGDLPCLVDVKAESNIENASVTSSDLLFKSEAPNASVLTNEITVNCIEDNMHAEIGEEQFVVINGDKMPCKVGEGIDPLQRNQASTFPREGSTVDASDGQNAASEVGTRLCFYMIRIPRYNDQNLKEQIKHGQSQVDEMTKNRDAIQAKIRMERANRKECGDIFDAALSEEKTAREFYREKCKGLDAVKSIINRANTALSVDDIDGRIHNIEYRIQHETLPLKEEKQLIREIKQLKQLREQLSSSMGSLDEVQQAMDQKGHAEERMKSLKKEVESMKEIITKAEAATKDAKKRANDARDKLKQLQAEFCDADKMRQEAYEHLRSLKKQYYEKNECFRKYLADANVANDLALKGDRKELERHCVNQVERVMELWNNSDAFRNEYVRCNVRSTVRRLQTLDGRSIGPDEEPPVTPLAGGESVVKDNAVSLTLTMQVEKPVAPVEVEQKDDKSTAKLGGQKNQTAKSKMPVKPALLGHGLETVSGGDDTEEARKPEHKCSKEEDELARQAEELRKEKEAAKLKEQQILDEKAKAKEAMERKKRIAEKARARAALRAQKEAEEKEREREKRARKKEKRNSVVENINGTSKGESTANPETTTEIKVPEMREKPTATKRPARASQFANQSKAKSIPLPHRNRGKRRTQRWMWTLLIALLVCVLFLMGNGNFFSSSWLQRFVY</sequence>
<keyword evidence="5" id="KW-0256">Endoplasmic reticulum</keyword>
<comment type="subcellular location">
    <subcellularLocation>
        <location evidence="1">Cell membrane</location>
        <topology evidence="1">Single-pass membrane protein</topology>
    </subcellularLocation>
    <subcellularLocation>
        <location evidence="2">Endoplasmic reticulum membrane</location>
        <topology evidence="2">Single-pass membrane protein</topology>
    </subcellularLocation>
</comment>
<evidence type="ECO:0000256" key="5">
    <source>
        <dbReference type="ARBA" id="ARBA00022824"/>
    </source>
</evidence>
<evidence type="ECO:0000256" key="8">
    <source>
        <dbReference type="ARBA" id="ARBA00023136"/>
    </source>
</evidence>
<evidence type="ECO:0000256" key="7">
    <source>
        <dbReference type="ARBA" id="ARBA00023054"/>
    </source>
</evidence>
<feature type="compositionally biased region" description="Basic and acidic residues" evidence="11">
    <location>
        <begin position="1191"/>
        <end position="1200"/>
    </location>
</feature>
<keyword evidence="7 10" id="KW-0175">Coiled coil</keyword>
<evidence type="ECO:0000313" key="13">
    <source>
        <dbReference type="EMBL" id="MBW98784.1"/>
    </source>
</evidence>
<feature type="region of interest" description="Disordered" evidence="11">
    <location>
        <begin position="1031"/>
        <end position="1098"/>
    </location>
</feature>
<evidence type="ECO:0000256" key="4">
    <source>
        <dbReference type="ARBA" id="ARBA00022692"/>
    </source>
</evidence>
<feature type="compositionally biased region" description="Basic and acidic residues" evidence="11">
    <location>
        <begin position="1127"/>
        <end position="1137"/>
    </location>
</feature>
<feature type="transmembrane region" description="Helical" evidence="12">
    <location>
        <begin position="1235"/>
        <end position="1257"/>
    </location>
</feature>
<reference evidence="13" key="1">
    <citation type="submission" date="2018-02" db="EMBL/GenBank/DDBJ databases">
        <title>Rhizophora mucronata_Transcriptome.</title>
        <authorList>
            <person name="Meera S.P."/>
            <person name="Sreeshan A."/>
            <person name="Augustine A."/>
        </authorList>
    </citation>
    <scope>NUCLEOTIDE SEQUENCE</scope>
    <source>
        <tissue evidence="13">Leaf</tissue>
    </source>
</reference>
<dbReference type="EMBL" id="GGEC01018301">
    <property type="protein sequence ID" value="MBW98784.1"/>
    <property type="molecule type" value="Transcribed_RNA"/>
</dbReference>
<evidence type="ECO:0000256" key="10">
    <source>
        <dbReference type="SAM" id="Coils"/>
    </source>
</evidence>
<evidence type="ECO:0000256" key="1">
    <source>
        <dbReference type="ARBA" id="ARBA00004162"/>
    </source>
</evidence>
<feature type="coiled-coil region" evidence="10">
    <location>
        <begin position="816"/>
        <end position="898"/>
    </location>
</feature>
<dbReference type="GO" id="GO:0005886">
    <property type="term" value="C:plasma membrane"/>
    <property type="evidence" value="ECO:0007669"/>
    <property type="project" value="UniProtKB-SubCell"/>
</dbReference>
<evidence type="ECO:0000256" key="9">
    <source>
        <dbReference type="ARBA" id="ARBA00038080"/>
    </source>
</evidence>
<organism evidence="13">
    <name type="scientific">Rhizophora mucronata</name>
    <name type="common">Asiatic mangrove</name>
    <dbReference type="NCBI Taxonomy" id="61149"/>
    <lineage>
        <taxon>Eukaryota</taxon>
        <taxon>Viridiplantae</taxon>
        <taxon>Streptophyta</taxon>
        <taxon>Embryophyta</taxon>
        <taxon>Tracheophyta</taxon>
        <taxon>Spermatophyta</taxon>
        <taxon>Magnoliopsida</taxon>
        <taxon>eudicotyledons</taxon>
        <taxon>Gunneridae</taxon>
        <taxon>Pentapetalae</taxon>
        <taxon>rosids</taxon>
        <taxon>fabids</taxon>
        <taxon>Malpighiales</taxon>
        <taxon>Rhizophoraceae</taxon>
        <taxon>Rhizophora</taxon>
    </lineage>
</organism>
<evidence type="ECO:0000256" key="3">
    <source>
        <dbReference type="ARBA" id="ARBA00022475"/>
    </source>
</evidence>
<dbReference type="PANTHER" id="PTHR32219:SF3">
    <property type="entry name" value="CALPONIN-LIKE DOMAIN PROTEIN"/>
    <property type="match status" value="1"/>
</dbReference>
<keyword evidence="4 12" id="KW-0812">Transmembrane</keyword>
<dbReference type="AlphaFoldDB" id="A0A2P2JZ74"/>
<dbReference type="InterPro" id="IPR055282">
    <property type="entry name" value="PPI1-4"/>
</dbReference>
<accession>A0A2P2JZ74</accession>
<feature type="compositionally biased region" description="Basic and acidic residues" evidence="11">
    <location>
        <begin position="1079"/>
        <end position="1098"/>
    </location>
</feature>
<evidence type="ECO:0000256" key="6">
    <source>
        <dbReference type="ARBA" id="ARBA00022989"/>
    </source>
</evidence>
<feature type="compositionally biased region" description="Basic and acidic residues" evidence="11">
    <location>
        <begin position="1144"/>
        <end position="1157"/>
    </location>
</feature>